<feature type="chain" id="PRO_5002698412" description="Outer membrane protein beta-barrel domain-containing protein" evidence="2">
    <location>
        <begin position="22"/>
        <end position="354"/>
    </location>
</feature>
<name>A6H1B3_FLAPJ</name>
<protein>
    <recommendedName>
        <fullName evidence="5">Outer membrane protein beta-barrel domain-containing protein</fullName>
    </recommendedName>
</protein>
<evidence type="ECO:0000256" key="2">
    <source>
        <dbReference type="SAM" id="SignalP"/>
    </source>
</evidence>
<dbReference type="EMBL" id="AM398681">
    <property type="protein sequence ID" value="CAL44137.1"/>
    <property type="molecule type" value="Genomic_DNA"/>
</dbReference>
<evidence type="ECO:0008006" key="5">
    <source>
        <dbReference type="Google" id="ProtNLM"/>
    </source>
</evidence>
<dbReference type="KEGG" id="fps:FP2075"/>
<organism evidence="3 4">
    <name type="scientific">Flavobacterium psychrophilum (strain ATCC 49511 / DSM 21280 / CIP 103535 / JIP02/86)</name>
    <dbReference type="NCBI Taxonomy" id="402612"/>
    <lineage>
        <taxon>Bacteria</taxon>
        <taxon>Pseudomonadati</taxon>
        <taxon>Bacteroidota</taxon>
        <taxon>Flavobacteriia</taxon>
        <taxon>Flavobacteriales</taxon>
        <taxon>Flavobacteriaceae</taxon>
        <taxon>Flavobacterium</taxon>
    </lineage>
</organism>
<dbReference type="RefSeq" id="WP_011964174.1">
    <property type="nucleotide sequence ID" value="NC_009613.3"/>
</dbReference>
<keyword evidence="2" id="KW-0732">Signal</keyword>
<dbReference type="EnsemblBacteria" id="CAL44137">
    <property type="protein sequence ID" value="CAL44137"/>
    <property type="gene ID" value="FP2075"/>
</dbReference>
<gene>
    <name evidence="3" type="ordered locus">FP2075</name>
</gene>
<sequence>MRNLIIYLAVFLCSIASSLQAQESFEARAKAIATNIEKITKEEKEALKKQVEEVNVALGKNSITQQQADEKKMQLATTSANNIESRIAVEESKLSELVKEKVEGKLALNNNENAKKKKLYSISYGGDNAKKKDSIRENTSEKRTTSQIVIATGFNNLVTNGRIANSDFGYLRSEFLEWGYTHNTRLLESNNLLHLKYGFSFMYNTLTPTNNRSFEVNGDHTNLVTNQFKLRKNDSYFKNVFITIPLHLEFDFSKSKTINDKVFFRSHRGFRLGIGGFVGYNTNAKQFLSYDLDGHRVSVKQKGNWNTNDWNYGLSSYIGYGQISLYAKYDLNPMFKNNPVKQNNISLGIRLDLN</sequence>
<dbReference type="OrthoDB" id="1466811at2"/>
<reference evidence="3 4" key="1">
    <citation type="journal article" date="2007" name="Nat. Biotechnol.">
        <title>Complete genome sequence of the fish pathogen Flavobacterium psychrophilum.</title>
        <authorList>
            <person name="Duchaud E."/>
            <person name="Boussaha M."/>
            <person name="Loux V."/>
            <person name="Bernardet J.F."/>
            <person name="Michel C."/>
            <person name="Kerouault B."/>
            <person name="Mondot S."/>
            <person name="Nicolas P."/>
            <person name="Bossy R."/>
            <person name="Caron C."/>
            <person name="Bessieres P."/>
            <person name="Gibrat J.F."/>
            <person name="Claverol S."/>
            <person name="Dumetz F."/>
            <person name="Le Henaff M."/>
            <person name="Benmansour A."/>
        </authorList>
    </citation>
    <scope>NUCLEOTIDE SEQUENCE [LARGE SCALE GENOMIC DNA]</scope>
    <source>
        <strain evidence="4">ATCC 49511 / DSM 21280 / CIP 103535 / JIP02/86</strain>
    </source>
</reference>
<accession>A6H1B3</accession>
<dbReference type="PATRIC" id="fig|402612.5.peg.2102"/>
<dbReference type="AlphaFoldDB" id="A6H1B3"/>
<dbReference type="STRING" id="402612.FP2075"/>
<evidence type="ECO:0000313" key="4">
    <source>
        <dbReference type="Proteomes" id="UP000006394"/>
    </source>
</evidence>
<dbReference type="GeneID" id="66551741"/>
<feature type="coiled-coil region" evidence="1">
    <location>
        <begin position="37"/>
        <end position="100"/>
    </location>
</feature>
<keyword evidence="4" id="KW-1185">Reference proteome</keyword>
<feature type="signal peptide" evidence="2">
    <location>
        <begin position="1"/>
        <end position="21"/>
    </location>
</feature>
<evidence type="ECO:0000256" key="1">
    <source>
        <dbReference type="SAM" id="Coils"/>
    </source>
</evidence>
<dbReference type="HOGENOM" id="CLU_061776_0_0_10"/>
<proteinExistence type="predicted"/>
<dbReference type="eggNOG" id="COG0086">
    <property type="taxonomic scope" value="Bacteria"/>
</dbReference>
<evidence type="ECO:0000313" key="3">
    <source>
        <dbReference type="EMBL" id="CAL44137.1"/>
    </source>
</evidence>
<keyword evidence="1" id="KW-0175">Coiled coil</keyword>
<dbReference type="Proteomes" id="UP000006394">
    <property type="component" value="Chromosome"/>
</dbReference>